<keyword evidence="3" id="KW-1185">Reference proteome</keyword>
<evidence type="ECO:0000313" key="2">
    <source>
        <dbReference type="EMBL" id="GFQ88346.1"/>
    </source>
</evidence>
<dbReference type="Gene3D" id="3.40.525.10">
    <property type="entry name" value="CRAL-TRIO lipid binding domain"/>
    <property type="match status" value="1"/>
</dbReference>
<dbReference type="SMART" id="SM01100">
    <property type="entry name" value="CRAL_TRIO_N"/>
    <property type="match status" value="1"/>
</dbReference>
<feature type="domain" description="CRAL/TRIO N-terminal" evidence="1">
    <location>
        <begin position="33"/>
        <end position="58"/>
    </location>
</feature>
<dbReference type="PANTHER" id="PTHR23324:SF83">
    <property type="entry name" value="SEC14-LIKE PROTEIN 2"/>
    <property type="match status" value="1"/>
</dbReference>
<dbReference type="Pfam" id="PF03765">
    <property type="entry name" value="CRAL_TRIO_N"/>
    <property type="match status" value="1"/>
</dbReference>
<dbReference type="InterPro" id="IPR011074">
    <property type="entry name" value="CRAL/TRIO_N_dom"/>
</dbReference>
<dbReference type="Proteomes" id="UP000887116">
    <property type="component" value="Unassembled WGS sequence"/>
</dbReference>
<accession>A0A8X6FTA5</accession>
<dbReference type="GO" id="GO:0005737">
    <property type="term" value="C:cytoplasm"/>
    <property type="evidence" value="ECO:0007669"/>
    <property type="project" value="TreeGrafter"/>
</dbReference>
<protein>
    <submittedName>
        <fullName evidence="2">SEC14-like protein 3</fullName>
    </submittedName>
</protein>
<sequence>MTITIEYTVEQKAAMEQLKRRFAGDMKPELYEDTHLFYRFLKARDFNLDLAESMLKKHLQWRKDFSLDTILTDYTPPEGLSKYFPGGIIGVDKDQCPVKYFAFGSLDPKGVRKAAKFSDIVKHVIQITEREALFLKKQSLK</sequence>
<dbReference type="InterPro" id="IPR036273">
    <property type="entry name" value="CRAL/TRIO_N_dom_sf"/>
</dbReference>
<gene>
    <name evidence="2" type="primary">Sec14l3</name>
    <name evidence="2" type="ORF">TNCT_729021</name>
</gene>
<comment type="caution">
    <text evidence="2">The sequence shown here is derived from an EMBL/GenBank/DDBJ whole genome shotgun (WGS) entry which is preliminary data.</text>
</comment>
<evidence type="ECO:0000313" key="3">
    <source>
        <dbReference type="Proteomes" id="UP000887116"/>
    </source>
</evidence>
<feature type="non-terminal residue" evidence="2">
    <location>
        <position position="141"/>
    </location>
</feature>
<dbReference type="PANTHER" id="PTHR23324">
    <property type="entry name" value="SEC14 RELATED PROTEIN"/>
    <property type="match status" value="1"/>
</dbReference>
<name>A0A8X6FTA5_TRICU</name>
<dbReference type="SUPFAM" id="SSF46938">
    <property type="entry name" value="CRAL/TRIO N-terminal domain"/>
    <property type="match status" value="1"/>
</dbReference>
<dbReference type="InterPro" id="IPR036865">
    <property type="entry name" value="CRAL-TRIO_dom_sf"/>
</dbReference>
<dbReference type="SUPFAM" id="SSF52087">
    <property type="entry name" value="CRAL/TRIO domain"/>
    <property type="match status" value="1"/>
</dbReference>
<dbReference type="OrthoDB" id="6423696at2759"/>
<reference evidence="2" key="1">
    <citation type="submission" date="2020-07" db="EMBL/GenBank/DDBJ databases">
        <title>Multicomponent nature underlies the extraordinary mechanical properties of spider dragline silk.</title>
        <authorList>
            <person name="Kono N."/>
            <person name="Nakamura H."/>
            <person name="Mori M."/>
            <person name="Yoshida Y."/>
            <person name="Ohtoshi R."/>
            <person name="Malay A.D."/>
            <person name="Moran D.A.P."/>
            <person name="Tomita M."/>
            <person name="Numata K."/>
            <person name="Arakawa K."/>
        </authorList>
    </citation>
    <scope>NUCLEOTIDE SEQUENCE</scope>
</reference>
<dbReference type="AlphaFoldDB" id="A0A8X6FTA5"/>
<dbReference type="InterPro" id="IPR051064">
    <property type="entry name" value="SEC14/CRAL-TRIO_domain"/>
</dbReference>
<proteinExistence type="predicted"/>
<evidence type="ECO:0000259" key="1">
    <source>
        <dbReference type="SMART" id="SM01100"/>
    </source>
</evidence>
<dbReference type="EMBL" id="BMAO01003500">
    <property type="protein sequence ID" value="GFQ88346.1"/>
    <property type="molecule type" value="Genomic_DNA"/>
</dbReference>
<organism evidence="2 3">
    <name type="scientific">Trichonephila clavata</name>
    <name type="common">Joro spider</name>
    <name type="synonym">Nephila clavata</name>
    <dbReference type="NCBI Taxonomy" id="2740835"/>
    <lineage>
        <taxon>Eukaryota</taxon>
        <taxon>Metazoa</taxon>
        <taxon>Ecdysozoa</taxon>
        <taxon>Arthropoda</taxon>
        <taxon>Chelicerata</taxon>
        <taxon>Arachnida</taxon>
        <taxon>Araneae</taxon>
        <taxon>Araneomorphae</taxon>
        <taxon>Entelegynae</taxon>
        <taxon>Araneoidea</taxon>
        <taxon>Nephilidae</taxon>
        <taxon>Trichonephila</taxon>
    </lineage>
</organism>